<evidence type="ECO:0000313" key="2">
    <source>
        <dbReference type="EMBL" id="KAK4218675.1"/>
    </source>
</evidence>
<comment type="caution">
    <text evidence="2">The sequence shown here is derived from an EMBL/GenBank/DDBJ whole genome shotgun (WGS) entry which is preliminary data.</text>
</comment>
<proteinExistence type="predicted"/>
<protein>
    <submittedName>
        <fullName evidence="2">Uncharacterized protein</fullName>
    </submittedName>
</protein>
<reference evidence="2" key="2">
    <citation type="submission" date="2023-05" db="EMBL/GenBank/DDBJ databases">
        <authorList>
            <consortium name="Lawrence Berkeley National Laboratory"/>
            <person name="Steindorff A."/>
            <person name="Hensen N."/>
            <person name="Bonometti L."/>
            <person name="Westerberg I."/>
            <person name="Brannstrom I.O."/>
            <person name="Guillou S."/>
            <person name="Cros-Aarteil S."/>
            <person name="Calhoun S."/>
            <person name="Haridas S."/>
            <person name="Kuo A."/>
            <person name="Mondo S."/>
            <person name="Pangilinan J."/>
            <person name="Riley R."/>
            <person name="Labutti K."/>
            <person name="Andreopoulos B."/>
            <person name="Lipzen A."/>
            <person name="Chen C."/>
            <person name="Yanf M."/>
            <person name="Daum C."/>
            <person name="Ng V."/>
            <person name="Clum A."/>
            <person name="Ohm R."/>
            <person name="Martin F."/>
            <person name="Silar P."/>
            <person name="Natvig D."/>
            <person name="Lalanne C."/>
            <person name="Gautier V."/>
            <person name="Ament-Velasquez S.L."/>
            <person name="Kruys A."/>
            <person name="Hutchinson M.I."/>
            <person name="Powell A.J."/>
            <person name="Barry K."/>
            <person name="Miller A.N."/>
            <person name="Grigoriev I.V."/>
            <person name="Debuchy R."/>
            <person name="Gladieux P."/>
            <person name="Thoren M.H."/>
            <person name="Johannesson H."/>
        </authorList>
    </citation>
    <scope>NUCLEOTIDE SEQUENCE</scope>
    <source>
        <strain evidence="2">PSN293</strain>
    </source>
</reference>
<keyword evidence="3" id="KW-1185">Reference proteome</keyword>
<gene>
    <name evidence="2" type="ORF">QBC37DRAFT_412220</name>
</gene>
<sequence length="138" mass="15093">MKITLALTALVGATTVAADSIALGYQLYMGSAIARVMWRDGQDPCNWSNLGSARCPEEGGLGICTLQSNPCEREFSLPANGKKYRLKNCGTNNFSLHYYNSQTFISRGKSAPWSVRCGGDANNQIVKEWEFQCDKPGC</sequence>
<feature type="chain" id="PRO_5042896538" evidence="1">
    <location>
        <begin position="19"/>
        <end position="138"/>
    </location>
</feature>
<organism evidence="2 3">
    <name type="scientific">Rhypophila decipiens</name>
    <dbReference type="NCBI Taxonomy" id="261697"/>
    <lineage>
        <taxon>Eukaryota</taxon>
        <taxon>Fungi</taxon>
        <taxon>Dikarya</taxon>
        <taxon>Ascomycota</taxon>
        <taxon>Pezizomycotina</taxon>
        <taxon>Sordariomycetes</taxon>
        <taxon>Sordariomycetidae</taxon>
        <taxon>Sordariales</taxon>
        <taxon>Naviculisporaceae</taxon>
        <taxon>Rhypophila</taxon>
    </lineage>
</organism>
<accession>A0AAN6YJ36</accession>
<dbReference type="EMBL" id="MU858052">
    <property type="protein sequence ID" value="KAK4218675.1"/>
    <property type="molecule type" value="Genomic_DNA"/>
</dbReference>
<reference evidence="2" key="1">
    <citation type="journal article" date="2023" name="Mol. Phylogenet. Evol.">
        <title>Genome-scale phylogeny and comparative genomics of the fungal order Sordariales.</title>
        <authorList>
            <person name="Hensen N."/>
            <person name="Bonometti L."/>
            <person name="Westerberg I."/>
            <person name="Brannstrom I.O."/>
            <person name="Guillou S."/>
            <person name="Cros-Aarteil S."/>
            <person name="Calhoun S."/>
            <person name="Haridas S."/>
            <person name="Kuo A."/>
            <person name="Mondo S."/>
            <person name="Pangilinan J."/>
            <person name="Riley R."/>
            <person name="LaButti K."/>
            <person name="Andreopoulos B."/>
            <person name="Lipzen A."/>
            <person name="Chen C."/>
            <person name="Yan M."/>
            <person name="Daum C."/>
            <person name="Ng V."/>
            <person name="Clum A."/>
            <person name="Steindorff A."/>
            <person name="Ohm R.A."/>
            <person name="Martin F."/>
            <person name="Silar P."/>
            <person name="Natvig D.O."/>
            <person name="Lalanne C."/>
            <person name="Gautier V."/>
            <person name="Ament-Velasquez S.L."/>
            <person name="Kruys A."/>
            <person name="Hutchinson M.I."/>
            <person name="Powell A.J."/>
            <person name="Barry K."/>
            <person name="Miller A.N."/>
            <person name="Grigoriev I.V."/>
            <person name="Debuchy R."/>
            <person name="Gladieux P."/>
            <person name="Hiltunen Thoren M."/>
            <person name="Johannesson H."/>
        </authorList>
    </citation>
    <scope>NUCLEOTIDE SEQUENCE</scope>
    <source>
        <strain evidence="2">PSN293</strain>
    </source>
</reference>
<name>A0AAN6YJ36_9PEZI</name>
<keyword evidence="1" id="KW-0732">Signal</keyword>
<evidence type="ECO:0000256" key="1">
    <source>
        <dbReference type="SAM" id="SignalP"/>
    </source>
</evidence>
<dbReference type="Proteomes" id="UP001301769">
    <property type="component" value="Unassembled WGS sequence"/>
</dbReference>
<evidence type="ECO:0000313" key="3">
    <source>
        <dbReference type="Proteomes" id="UP001301769"/>
    </source>
</evidence>
<feature type="signal peptide" evidence="1">
    <location>
        <begin position="1"/>
        <end position="18"/>
    </location>
</feature>
<dbReference type="AlphaFoldDB" id="A0AAN6YJ36"/>